<dbReference type="Pfam" id="PF13354">
    <property type="entry name" value="Beta-lactamase2"/>
    <property type="match status" value="1"/>
</dbReference>
<accession>A0ABT6W124</accession>
<feature type="compositionally biased region" description="Low complexity" evidence="1">
    <location>
        <begin position="14"/>
        <end position="24"/>
    </location>
</feature>
<dbReference type="SUPFAM" id="SSF56601">
    <property type="entry name" value="beta-lactamase/transpeptidase-like"/>
    <property type="match status" value="1"/>
</dbReference>
<gene>
    <name evidence="3" type="primary">bla</name>
    <name evidence="3" type="ORF">POF43_017245</name>
</gene>
<protein>
    <submittedName>
        <fullName evidence="3">Class A beta-lactamase</fullName>
        <ecNumber evidence="3">3.5.2.6</ecNumber>
    </submittedName>
</protein>
<dbReference type="PRINTS" id="PR00118">
    <property type="entry name" value="BLACTAMASEA"/>
</dbReference>
<dbReference type="InterPro" id="IPR000871">
    <property type="entry name" value="Beta-lactam_class-A"/>
</dbReference>
<dbReference type="InterPro" id="IPR012338">
    <property type="entry name" value="Beta-lactam/transpept-like"/>
</dbReference>
<comment type="caution">
    <text evidence="3">The sequence shown here is derived from an EMBL/GenBank/DDBJ whole genome shotgun (WGS) entry which is preliminary data.</text>
</comment>
<keyword evidence="4" id="KW-1185">Reference proteome</keyword>
<proteinExistence type="predicted"/>
<name>A0ABT6W124_9ACTN</name>
<feature type="domain" description="Beta-lactamase class A catalytic" evidence="2">
    <location>
        <begin position="59"/>
        <end position="276"/>
    </location>
</feature>
<sequence length="303" mass="31544">MCTRGTRPTRRYSPGAAVGRAPGARGTGGGARAAARDVRGTDAALRELERRHGARLGVFGHNPATGATVLHRADERFPICSLYKPLAAAAVLRDLGRDGTLPGRTVRYTADDLVGYAPRTAAPDHLAHGMTAAELCRAAVEAGDDTAGNLLLRLLGGPAALTRFCRSLGDPVTRLDHWEPDIGSAEPWRITDTTSPRCVARTFRRITLGDVLGAPDRRRLTGWLRNATIGGTRLSAGLPGGWTVAGQTGSGGFGSDNDVGVARPPCGTPVVLAVLTTRPRMPDARPDGALVTATAALLAGALT</sequence>
<evidence type="ECO:0000313" key="3">
    <source>
        <dbReference type="EMBL" id="MDI5964448.1"/>
    </source>
</evidence>
<dbReference type="PANTHER" id="PTHR35333">
    <property type="entry name" value="BETA-LACTAMASE"/>
    <property type="match status" value="1"/>
</dbReference>
<keyword evidence="3" id="KW-0378">Hydrolase</keyword>
<evidence type="ECO:0000313" key="4">
    <source>
        <dbReference type="Proteomes" id="UP001156398"/>
    </source>
</evidence>
<dbReference type="NCBIfam" id="NF033103">
    <property type="entry name" value="bla_class_A"/>
    <property type="match status" value="1"/>
</dbReference>
<reference evidence="3 4" key="1">
    <citation type="submission" date="2023-05" db="EMBL/GenBank/DDBJ databases">
        <title>Streptantibioticus silvisoli sp. nov., acidotolerant actinomycetes 1 from pine litter.</title>
        <authorList>
            <person name="Swiecimska M."/>
            <person name="Golinska P."/>
            <person name="Sangal V."/>
            <person name="Wachnowicz B."/>
            <person name="Goodfellow M."/>
        </authorList>
    </citation>
    <scope>NUCLEOTIDE SEQUENCE [LARGE SCALE GENOMIC DNA]</scope>
    <source>
        <strain evidence="3 4">SL54</strain>
    </source>
</reference>
<feature type="region of interest" description="Disordered" evidence="1">
    <location>
        <begin position="1"/>
        <end position="37"/>
    </location>
</feature>
<dbReference type="PANTHER" id="PTHR35333:SF3">
    <property type="entry name" value="BETA-LACTAMASE-TYPE TRANSPEPTIDASE FOLD CONTAINING PROTEIN"/>
    <property type="match status" value="1"/>
</dbReference>
<dbReference type="RefSeq" id="WP_271324498.1">
    <property type="nucleotide sequence ID" value="NZ_JAAGKO020000023.1"/>
</dbReference>
<dbReference type="EC" id="3.5.2.6" evidence="3"/>
<dbReference type="Gene3D" id="3.40.710.10">
    <property type="entry name" value="DD-peptidase/beta-lactamase superfamily"/>
    <property type="match status" value="1"/>
</dbReference>
<dbReference type="InterPro" id="IPR045155">
    <property type="entry name" value="Beta-lactam_cat"/>
</dbReference>
<evidence type="ECO:0000256" key="1">
    <source>
        <dbReference type="SAM" id="MobiDB-lite"/>
    </source>
</evidence>
<organism evidence="3 4">
    <name type="scientific">Streptantibioticus silvisoli</name>
    <dbReference type="NCBI Taxonomy" id="2705255"/>
    <lineage>
        <taxon>Bacteria</taxon>
        <taxon>Bacillati</taxon>
        <taxon>Actinomycetota</taxon>
        <taxon>Actinomycetes</taxon>
        <taxon>Kitasatosporales</taxon>
        <taxon>Streptomycetaceae</taxon>
        <taxon>Streptantibioticus</taxon>
    </lineage>
</organism>
<dbReference type="EMBL" id="JAAGKO020000023">
    <property type="protein sequence ID" value="MDI5964448.1"/>
    <property type="molecule type" value="Genomic_DNA"/>
</dbReference>
<dbReference type="Proteomes" id="UP001156398">
    <property type="component" value="Unassembled WGS sequence"/>
</dbReference>
<evidence type="ECO:0000259" key="2">
    <source>
        <dbReference type="Pfam" id="PF13354"/>
    </source>
</evidence>
<dbReference type="GO" id="GO:0008800">
    <property type="term" value="F:beta-lactamase activity"/>
    <property type="evidence" value="ECO:0007669"/>
    <property type="project" value="UniProtKB-EC"/>
</dbReference>